<dbReference type="InterPro" id="IPR001060">
    <property type="entry name" value="FCH_dom"/>
</dbReference>
<comment type="subcellular location">
    <subcellularLocation>
        <location evidence="1">Membrane</location>
        <location evidence="1">Clathrin-coated pit</location>
        <topology evidence="1">Peripheral membrane protein</topology>
        <orientation evidence="1">Cytoplasmic side</orientation>
    </subcellularLocation>
</comment>
<feature type="compositionally biased region" description="Polar residues" evidence="8">
    <location>
        <begin position="310"/>
        <end position="325"/>
    </location>
</feature>
<dbReference type="GO" id="GO:0005905">
    <property type="term" value="C:clathrin-coated pit"/>
    <property type="evidence" value="ECO:0007669"/>
    <property type="project" value="UniProtKB-SubCell"/>
</dbReference>
<dbReference type="EMBL" id="JBAMIC010000011">
    <property type="protein sequence ID" value="KAK7099725.1"/>
    <property type="molecule type" value="Genomic_DNA"/>
</dbReference>
<keyword evidence="4 6" id="KW-0175">Coiled coil</keyword>
<feature type="region of interest" description="Disordered" evidence="8">
    <location>
        <begin position="310"/>
        <end position="487"/>
    </location>
</feature>
<dbReference type="GO" id="GO:0048268">
    <property type="term" value="P:clathrin coat assembly"/>
    <property type="evidence" value="ECO:0007669"/>
    <property type="project" value="TreeGrafter"/>
</dbReference>
<dbReference type="InterPro" id="IPR036168">
    <property type="entry name" value="AP2_Mu_C_sf"/>
</dbReference>
<evidence type="ECO:0000256" key="1">
    <source>
        <dbReference type="ARBA" id="ARBA00004283"/>
    </source>
</evidence>
<dbReference type="AlphaFoldDB" id="A0AAN9GAE9"/>
<evidence type="ECO:0000256" key="6">
    <source>
        <dbReference type="PROSITE-ProRule" id="PRU01077"/>
    </source>
</evidence>
<dbReference type="InterPro" id="IPR018808">
    <property type="entry name" value="Muniscin_C"/>
</dbReference>
<dbReference type="InterPro" id="IPR054713">
    <property type="entry name" value="GMIP/FCHO2-like_FCH"/>
</dbReference>
<accession>A0AAN9GAE9</accession>
<dbReference type="GO" id="GO:0005886">
    <property type="term" value="C:plasma membrane"/>
    <property type="evidence" value="ECO:0007669"/>
    <property type="project" value="TreeGrafter"/>
</dbReference>
<dbReference type="InterPro" id="IPR028565">
    <property type="entry name" value="MHD"/>
</dbReference>
<dbReference type="Gene3D" id="1.20.1270.60">
    <property type="entry name" value="Arfaptin homology (AH) domain/BAR domain"/>
    <property type="match status" value="1"/>
</dbReference>
<dbReference type="Gene3D" id="2.60.40.1170">
    <property type="entry name" value="Mu homology domain, subdomain B"/>
    <property type="match status" value="2"/>
</dbReference>
<evidence type="ECO:0000256" key="4">
    <source>
        <dbReference type="ARBA" id="ARBA00023054"/>
    </source>
</evidence>
<reference evidence="11 12" key="1">
    <citation type="submission" date="2024-02" db="EMBL/GenBank/DDBJ databases">
        <title>Chromosome-scale genome assembly of the rough periwinkle Littorina saxatilis.</title>
        <authorList>
            <person name="De Jode A."/>
            <person name="Faria R."/>
            <person name="Formenti G."/>
            <person name="Sims Y."/>
            <person name="Smith T.P."/>
            <person name="Tracey A."/>
            <person name="Wood J.M.D."/>
            <person name="Zagrodzka Z.B."/>
            <person name="Johannesson K."/>
            <person name="Butlin R.K."/>
            <person name="Leder E.H."/>
        </authorList>
    </citation>
    <scope>NUCLEOTIDE SEQUENCE [LARGE SCALE GENOMIC DNA]</scope>
    <source>
        <strain evidence="11">Snail1</strain>
        <tissue evidence="11">Muscle</tissue>
    </source>
</reference>
<feature type="region of interest" description="Disordered" evidence="8">
    <location>
        <begin position="611"/>
        <end position="658"/>
    </location>
</feature>
<feature type="coiled-coil region" evidence="7">
    <location>
        <begin position="153"/>
        <end position="180"/>
    </location>
</feature>
<dbReference type="SUPFAM" id="SSF103657">
    <property type="entry name" value="BAR/IMD domain-like"/>
    <property type="match status" value="1"/>
</dbReference>
<evidence type="ECO:0008006" key="13">
    <source>
        <dbReference type="Google" id="ProtNLM"/>
    </source>
</evidence>
<evidence type="ECO:0000313" key="12">
    <source>
        <dbReference type="Proteomes" id="UP001374579"/>
    </source>
</evidence>
<feature type="compositionally biased region" description="Pro residues" evidence="8">
    <location>
        <begin position="570"/>
        <end position="580"/>
    </location>
</feature>
<proteinExistence type="inferred from homology"/>
<dbReference type="PANTHER" id="PTHR23065">
    <property type="entry name" value="PROLINE-SERINE-THREONINE PHOSPHATASE INTERACTING PROTEIN 1"/>
    <property type="match status" value="1"/>
</dbReference>
<keyword evidence="3" id="KW-0254">Endocytosis</keyword>
<keyword evidence="12" id="KW-1185">Reference proteome</keyword>
<dbReference type="SUPFAM" id="SSF49447">
    <property type="entry name" value="Second domain of Mu2 adaptin subunit (ap50) of ap2 adaptor"/>
    <property type="match status" value="1"/>
</dbReference>
<feature type="compositionally biased region" description="Basic residues" evidence="8">
    <location>
        <begin position="348"/>
        <end position="361"/>
    </location>
</feature>
<dbReference type="InterPro" id="IPR027267">
    <property type="entry name" value="AH/BAR_dom_sf"/>
</dbReference>
<evidence type="ECO:0000259" key="9">
    <source>
        <dbReference type="PROSITE" id="PS51072"/>
    </source>
</evidence>
<dbReference type="CDD" id="cd07648">
    <property type="entry name" value="F-BAR_FCHO"/>
    <property type="match status" value="1"/>
</dbReference>
<dbReference type="PROSITE" id="PS51741">
    <property type="entry name" value="F_BAR"/>
    <property type="match status" value="1"/>
</dbReference>
<sequence>MNFQDNFWGEKNNGFFVLYHNMKHGQTSVKELGDCLRESLTVEENYSKLLNKLTKNIANASPVGTFSPFWGVWKAFLEKLSSLHMQMMHTCSDLLKDMVRYSEEQHKKHKTMKENEQPTLEAVQGIQATLTAVHKAKEIYHTRCIERERLKRENGTAKEIEKAEQKYKKAHDEYKSLVEKYQTVKATFEKKMMESCKHFQELEEEHICQMKDFVDTYIKAWENQHVLLGQIQCEFKTNCDDLTVQKLINTFIEAKSTGKERPGPIVFVEPDLASLPSPSTRPMSPEPGPSDSKRDSFTDKHKQEFVAATSAISLPDSSGSPSPVLSDQPGPLSRSVKLRVSRTWFLKNKSKKKEKKSKKKKDKDEKDSESLDAESQGGDGPDAPQVDEDGYRIRPDNPMDNNGDKTSWNSSDSDSDSDDESRRKIKVAIRPLSPTNQAPASSNVEDIRASVQGLSLSPTAVRKRSHTPIDKKMKRSQSESDTLDKPNQDLLNLDFFTSSSSASTPTGANYSLPSPLSPQTEINWGLTSAPIPAASSALSHPVSSPGNLTDLFSTANGNTNSGILISNTPTPTPTPTPIPPTGGGLISPTAAGSALPGPVPIVPSTTAIATARPPSRNRGVIPPIPQKSQNGPTPISRSDSGSTFSTTSMPIGSSRGPSPLTIGMSDTIPLAVAFTDTINAYFKGTDATKCTVRMTGVLHMSFPIGIIKVFTENPNPPTLTFRLKNVAKLETVDHSGLVLKDEAQSTPENTVYMFDMGSLREHLRKQGEQSKTAYYNVEILRYQIRAKPGVESTPLPLVVYWKCEEKYAEWRLDYKYNPSAMVPPATIKNVAVVVSLPQDADVSKMQSHPLNGKWDPETKRATWKLNDISEVSEQETQGMLRAKFELKSGSAIKPATTMLQFGAEGANLSGVDFELVGPGYRISLTKKRFCTGKYLAEPEPSVTHV</sequence>
<dbReference type="InterPro" id="IPR031160">
    <property type="entry name" value="F_BAR_dom"/>
</dbReference>
<dbReference type="Proteomes" id="UP001374579">
    <property type="component" value="Unassembled WGS sequence"/>
</dbReference>
<comment type="similarity">
    <text evidence="2">Belongs to the FCHO family.</text>
</comment>
<evidence type="ECO:0000313" key="11">
    <source>
        <dbReference type="EMBL" id="KAK7099725.1"/>
    </source>
</evidence>
<feature type="region of interest" description="Disordered" evidence="8">
    <location>
        <begin position="566"/>
        <end position="592"/>
    </location>
</feature>
<feature type="domain" description="MHD" evidence="9">
    <location>
        <begin position="667"/>
        <end position="937"/>
    </location>
</feature>
<dbReference type="SMART" id="SM00055">
    <property type="entry name" value="FCH"/>
    <property type="match status" value="1"/>
</dbReference>
<dbReference type="Pfam" id="PF10291">
    <property type="entry name" value="muHD"/>
    <property type="match status" value="1"/>
</dbReference>
<feature type="compositionally biased region" description="Polar residues" evidence="8">
    <location>
        <begin position="626"/>
        <end position="651"/>
    </location>
</feature>
<keyword evidence="5" id="KW-0168">Coated pit</keyword>
<protein>
    <recommendedName>
        <fullName evidence="13">F-BAR domain only protein 2</fullName>
    </recommendedName>
</protein>
<feature type="compositionally biased region" description="Polar residues" evidence="8">
    <location>
        <begin position="433"/>
        <end position="444"/>
    </location>
</feature>
<keyword evidence="5" id="KW-0472">Membrane</keyword>
<evidence type="ECO:0000256" key="3">
    <source>
        <dbReference type="ARBA" id="ARBA00022583"/>
    </source>
</evidence>
<comment type="caution">
    <text evidence="11">The sequence shown here is derived from an EMBL/GenBank/DDBJ whole genome shotgun (WGS) entry which is preliminary data.</text>
</comment>
<dbReference type="PANTHER" id="PTHR23065:SF15">
    <property type="entry name" value="AT02057P"/>
    <property type="match status" value="1"/>
</dbReference>
<feature type="compositionally biased region" description="Basic and acidic residues" evidence="8">
    <location>
        <begin position="467"/>
        <end position="487"/>
    </location>
</feature>
<name>A0AAN9GAE9_9CAEN</name>
<dbReference type="GO" id="GO:0072583">
    <property type="term" value="P:clathrin-dependent endocytosis"/>
    <property type="evidence" value="ECO:0007669"/>
    <property type="project" value="TreeGrafter"/>
</dbReference>
<feature type="region of interest" description="Disordered" evidence="8">
    <location>
        <begin position="262"/>
        <end position="298"/>
    </location>
</feature>
<evidence type="ECO:0000256" key="5">
    <source>
        <dbReference type="ARBA" id="ARBA00023176"/>
    </source>
</evidence>
<evidence type="ECO:0000259" key="10">
    <source>
        <dbReference type="PROSITE" id="PS51741"/>
    </source>
</evidence>
<evidence type="ECO:0000256" key="8">
    <source>
        <dbReference type="SAM" id="MobiDB-lite"/>
    </source>
</evidence>
<dbReference type="PROSITE" id="PS51072">
    <property type="entry name" value="MHD"/>
    <property type="match status" value="1"/>
</dbReference>
<feature type="domain" description="F-BAR" evidence="10">
    <location>
        <begin position="1"/>
        <end position="247"/>
    </location>
</feature>
<dbReference type="GO" id="GO:0030136">
    <property type="term" value="C:clathrin-coated vesicle"/>
    <property type="evidence" value="ECO:0007669"/>
    <property type="project" value="TreeGrafter"/>
</dbReference>
<evidence type="ECO:0000256" key="7">
    <source>
        <dbReference type="SAM" id="Coils"/>
    </source>
</evidence>
<organism evidence="11 12">
    <name type="scientific">Littorina saxatilis</name>
    <dbReference type="NCBI Taxonomy" id="31220"/>
    <lineage>
        <taxon>Eukaryota</taxon>
        <taxon>Metazoa</taxon>
        <taxon>Spiralia</taxon>
        <taxon>Lophotrochozoa</taxon>
        <taxon>Mollusca</taxon>
        <taxon>Gastropoda</taxon>
        <taxon>Caenogastropoda</taxon>
        <taxon>Littorinimorpha</taxon>
        <taxon>Littorinoidea</taxon>
        <taxon>Littorinidae</taxon>
        <taxon>Littorina</taxon>
    </lineage>
</organism>
<gene>
    <name evidence="11" type="ORF">V1264_022786</name>
</gene>
<dbReference type="Pfam" id="PF22699">
    <property type="entry name" value="GMIP-like_FCH"/>
    <property type="match status" value="1"/>
</dbReference>
<evidence type="ECO:0000256" key="2">
    <source>
        <dbReference type="ARBA" id="ARBA00011064"/>
    </source>
</evidence>